<gene>
    <name evidence="3" type="ORF">L1049_021445</name>
</gene>
<dbReference type="AlphaFoldDB" id="A0AAP0N4B5"/>
<dbReference type="EMBL" id="JBBPBK010000274">
    <property type="protein sequence ID" value="KAK9265928.1"/>
    <property type="molecule type" value="Genomic_DNA"/>
</dbReference>
<dbReference type="InterPro" id="IPR025558">
    <property type="entry name" value="DUF4283"/>
</dbReference>
<evidence type="ECO:0000313" key="4">
    <source>
        <dbReference type="Proteomes" id="UP001415857"/>
    </source>
</evidence>
<dbReference type="Pfam" id="PF14111">
    <property type="entry name" value="DUF4283"/>
    <property type="match status" value="1"/>
</dbReference>
<name>A0AAP0N4B5_LIQFO</name>
<keyword evidence="1" id="KW-1133">Transmembrane helix</keyword>
<sequence length="99" mass="10743">MTQPPEDISLLISKTVGLSCVDDILDLEADVDNALNATNLSLVGKLITDRSVNLNTVRAVAARAWNISGGLVITPLAINTFLFGFTEERDRRRIFTTGP</sequence>
<protein>
    <recommendedName>
        <fullName evidence="2">DUF4283 domain-containing protein</fullName>
    </recommendedName>
</protein>
<proteinExistence type="predicted"/>
<feature type="domain" description="DUF4283" evidence="2">
    <location>
        <begin position="38"/>
        <end position="99"/>
    </location>
</feature>
<comment type="caution">
    <text evidence="3">The sequence shown here is derived from an EMBL/GenBank/DDBJ whole genome shotgun (WGS) entry which is preliminary data.</text>
</comment>
<keyword evidence="4" id="KW-1185">Reference proteome</keyword>
<keyword evidence="1" id="KW-0472">Membrane</keyword>
<organism evidence="3 4">
    <name type="scientific">Liquidambar formosana</name>
    <name type="common">Formosan gum</name>
    <dbReference type="NCBI Taxonomy" id="63359"/>
    <lineage>
        <taxon>Eukaryota</taxon>
        <taxon>Viridiplantae</taxon>
        <taxon>Streptophyta</taxon>
        <taxon>Embryophyta</taxon>
        <taxon>Tracheophyta</taxon>
        <taxon>Spermatophyta</taxon>
        <taxon>Magnoliopsida</taxon>
        <taxon>eudicotyledons</taxon>
        <taxon>Gunneridae</taxon>
        <taxon>Pentapetalae</taxon>
        <taxon>Saxifragales</taxon>
        <taxon>Altingiaceae</taxon>
        <taxon>Liquidambar</taxon>
    </lineage>
</organism>
<reference evidence="3 4" key="1">
    <citation type="journal article" date="2024" name="Plant J.">
        <title>Genome sequences and population genomics reveal climatic adaptation and genomic divergence between two closely related sweetgum species.</title>
        <authorList>
            <person name="Xu W.Q."/>
            <person name="Ren C.Q."/>
            <person name="Zhang X.Y."/>
            <person name="Comes H.P."/>
            <person name="Liu X.H."/>
            <person name="Li Y.G."/>
            <person name="Kettle C.J."/>
            <person name="Jalonen R."/>
            <person name="Gaisberger H."/>
            <person name="Ma Y.Z."/>
            <person name="Qiu Y.X."/>
        </authorList>
    </citation>
    <scope>NUCLEOTIDE SEQUENCE [LARGE SCALE GENOMIC DNA]</scope>
    <source>
        <strain evidence="3">Hangzhou</strain>
    </source>
</reference>
<dbReference type="Proteomes" id="UP001415857">
    <property type="component" value="Unassembled WGS sequence"/>
</dbReference>
<accession>A0AAP0N4B5</accession>
<evidence type="ECO:0000256" key="1">
    <source>
        <dbReference type="SAM" id="Phobius"/>
    </source>
</evidence>
<evidence type="ECO:0000259" key="2">
    <source>
        <dbReference type="Pfam" id="PF14111"/>
    </source>
</evidence>
<keyword evidence="1" id="KW-0812">Transmembrane</keyword>
<evidence type="ECO:0000313" key="3">
    <source>
        <dbReference type="EMBL" id="KAK9265928.1"/>
    </source>
</evidence>
<feature type="transmembrane region" description="Helical" evidence="1">
    <location>
        <begin position="64"/>
        <end position="85"/>
    </location>
</feature>